<dbReference type="EMBL" id="LSYV01000050">
    <property type="protein sequence ID" value="KXZ45940.1"/>
    <property type="molecule type" value="Genomic_DNA"/>
</dbReference>
<evidence type="ECO:0000256" key="3">
    <source>
        <dbReference type="ARBA" id="ARBA00022989"/>
    </source>
</evidence>
<evidence type="ECO:0000313" key="8">
    <source>
        <dbReference type="Proteomes" id="UP000075714"/>
    </source>
</evidence>
<accession>A0A150G9A4</accession>
<dbReference type="GO" id="GO:0005385">
    <property type="term" value="F:zinc ion transmembrane transporter activity"/>
    <property type="evidence" value="ECO:0007669"/>
    <property type="project" value="TreeGrafter"/>
</dbReference>
<comment type="subcellular location">
    <subcellularLocation>
        <location evidence="1">Membrane</location>
        <topology evidence="1">Multi-pass membrane protein</topology>
    </subcellularLocation>
</comment>
<dbReference type="Pfam" id="PF02535">
    <property type="entry name" value="Zip"/>
    <property type="match status" value="1"/>
</dbReference>
<feature type="compositionally biased region" description="Low complexity" evidence="5">
    <location>
        <begin position="488"/>
        <end position="508"/>
    </location>
</feature>
<name>A0A150G9A4_GONPE</name>
<feature type="transmembrane region" description="Helical" evidence="6">
    <location>
        <begin position="786"/>
        <end position="808"/>
    </location>
</feature>
<sequence>MEAVAAEVPLSDLGNDTRSLVRAALLLELCDARGASGGMEACAAIPVCTWRRLNSSAMGAAASSTTPASLLGSLLTQLLRNSTYSGPSDVSAERCVPANLEAVISPYLVATAPEACTSVYDYTACLAAAPRCFWEDHFDHAHCMPDWQFVRGRWSWPSALAQAAEQASFLCNPESNWLDSHDARAPRLSQAACMAVARSAPPQQQVQFTVDPAVFSRLMAKAVAVGILSATEVTAAGSPPLLPSPPQPAVMPQQELQSWKPVRLTAPTCELVTVGRAQCTPSLLGLAAAALEALEAPAHSLAVHAITSEPGRTLLAAAEYALECVASSAPSSGGGPSAAAACAESAAAAFPAARGALTSAFAPSCGSLSNRECSARRGCTLEAHGDHFDCVRSQRYAAEYLTTPKGDDALNGGDGPGAVTGANSPAAAAVAAAAQSLAQLCRSSITTCGQRPILNATLIPAEALSKLSLAARGMRAAPSSPGAAVTNPHGQSPPSSTSGSGSVPSPQQEGDPEAADGDGQTDDHAHADDEDSDLIAGVFVVLVAGVLGCCVPWLMRGWLQARPLLDACLRSLSAGLILSLALVHVAMHAIVEMDGLVGGGGGEDDHAGHDHRRRRLHLHRRALLEVSDSTEDVVALAAAAAADDDDYGAAHDDQGHSGHSGGGRHAHPFPIGMCVVIFGFLLMAVVESIAHELAKRYIQRQLAAADGGPVSSSSSRELPKAATAAAAAAAAGGKDTAASKLEPDAEATAGADVRRQDDLRLQVEVTAAAAVACSSEVPSKYLSARLLSTAAMFELGCICHSFIIGLSLGTSTTVEDCTTLLIALSLHQFFEGIALASVLLAAGLRQWRLASMVASYSVICPAGIAVGIAIVDMYDSHSTTARAVQY</sequence>
<keyword evidence="8" id="KW-1185">Reference proteome</keyword>
<dbReference type="Proteomes" id="UP000075714">
    <property type="component" value="Unassembled WGS sequence"/>
</dbReference>
<evidence type="ECO:0000313" key="7">
    <source>
        <dbReference type="EMBL" id="KXZ45940.1"/>
    </source>
</evidence>
<dbReference type="OrthoDB" id="448280at2759"/>
<dbReference type="PANTHER" id="PTHR11040">
    <property type="entry name" value="ZINC/IRON TRANSPORTER"/>
    <property type="match status" value="1"/>
</dbReference>
<protein>
    <submittedName>
        <fullName evidence="7">Uncharacterized protein</fullName>
    </submittedName>
</protein>
<dbReference type="AlphaFoldDB" id="A0A150G9A4"/>
<feature type="compositionally biased region" description="Acidic residues" evidence="5">
    <location>
        <begin position="510"/>
        <end position="520"/>
    </location>
</feature>
<evidence type="ECO:0000256" key="2">
    <source>
        <dbReference type="ARBA" id="ARBA00022692"/>
    </source>
</evidence>
<gene>
    <name evidence="7" type="ORF">GPECTOR_49g524</name>
</gene>
<feature type="transmembrane region" description="Helical" evidence="6">
    <location>
        <begin position="820"/>
        <end position="842"/>
    </location>
</feature>
<feature type="transmembrane region" description="Helical" evidence="6">
    <location>
        <begin position="849"/>
        <end position="871"/>
    </location>
</feature>
<dbReference type="STRING" id="33097.A0A150G9A4"/>
<feature type="transmembrane region" description="Helical" evidence="6">
    <location>
        <begin position="567"/>
        <end position="591"/>
    </location>
</feature>
<comment type="caution">
    <text evidence="7">The sequence shown here is derived from an EMBL/GenBank/DDBJ whole genome shotgun (WGS) entry which is preliminary data.</text>
</comment>
<keyword evidence="3 6" id="KW-1133">Transmembrane helix</keyword>
<dbReference type="InterPro" id="IPR003689">
    <property type="entry name" value="ZIP"/>
</dbReference>
<dbReference type="GO" id="GO:0005886">
    <property type="term" value="C:plasma membrane"/>
    <property type="evidence" value="ECO:0007669"/>
    <property type="project" value="TreeGrafter"/>
</dbReference>
<proteinExistence type="predicted"/>
<evidence type="ECO:0000256" key="5">
    <source>
        <dbReference type="SAM" id="MobiDB-lite"/>
    </source>
</evidence>
<evidence type="ECO:0000256" key="4">
    <source>
        <dbReference type="ARBA" id="ARBA00023136"/>
    </source>
</evidence>
<keyword evidence="2 6" id="KW-0812">Transmembrane</keyword>
<feature type="transmembrane region" description="Helical" evidence="6">
    <location>
        <begin position="669"/>
        <end position="690"/>
    </location>
</feature>
<evidence type="ECO:0000256" key="1">
    <source>
        <dbReference type="ARBA" id="ARBA00004141"/>
    </source>
</evidence>
<organism evidence="7 8">
    <name type="scientific">Gonium pectorale</name>
    <name type="common">Green alga</name>
    <dbReference type="NCBI Taxonomy" id="33097"/>
    <lineage>
        <taxon>Eukaryota</taxon>
        <taxon>Viridiplantae</taxon>
        <taxon>Chlorophyta</taxon>
        <taxon>core chlorophytes</taxon>
        <taxon>Chlorophyceae</taxon>
        <taxon>CS clade</taxon>
        <taxon>Chlamydomonadales</taxon>
        <taxon>Volvocaceae</taxon>
        <taxon>Gonium</taxon>
    </lineage>
</organism>
<reference evidence="8" key="1">
    <citation type="journal article" date="2016" name="Nat. Commun.">
        <title>The Gonium pectorale genome demonstrates co-option of cell cycle regulation during the evolution of multicellularity.</title>
        <authorList>
            <person name="Hanschen E.R."/>
            <person name="Marriage T.N."/>
            <person name="Ferris P.J."/>
            <person name="Hamaji T."/>
            <person name="Toyoda A."/>
            <person name="Fujiyama A."/>
            <person name="Neme R."/>
            <person name="Noguchi H."/>
            <person name="Minakuchi Y."/>
            <person name="Suzuki M."/>
            <person name="Kawai-Toyooka H."/>
            <person name="Smith D.R."/>
            <person name="Sparks H."/>
            <person name="Anderson J."/>
            <person name="Bakaric R."/>
            <person name="Luria V."/>
            <person name="Karger A."/>
            <person name="Kirschner M.W."/>
            <person name="Durand P.M."/>
            <person name="Michod R.E."/>
            <person name="Nozaki H."/>
            <person name="Olson B.J."/>
        </authorList>
    </citation>
    <scope>NUCLEOTIDE SEQUENCE [LARGE SCALE GENOMIC DNA]</scope>
    <source>
        <strain evidence="8">NIES-2863</strain>
    </source>
</reference>
<keyword evidence="4 6" id="KW-0472">Membrane</keyword>
<dbReference type="PANTHER" id="PTHR11040:SF44">
    <property type="entry name" value="PROTEIN ZNTC-RELATED"/>
    <property type="match status" value="1"/>
</dbReference>
<evidence type="ECO:0000256" key="6">
    <source>
        <dbReference type="SAM" id="Phobius"/>
    </source>
</evidence>
<feature type="region of interest" description="Disordered" evidence="5">
    <location>
        <begin position="477"/>
        <end position="528"/>
    </location>
</feature>
<feature type="transmembrane region" description="Helical" evidence="6">
    <location>
        <begin position="534"/>
        <end position="555"/>
    </location>
</feature>